<dbReference type="STRING" id="1121353.H924_04005"/>
<dbReference type="PATRIC" id="fig|1121353.3.peg.822"/>
<dbReference type="GO" id="GO:0016616">
    <property type="term" value="F:oxidoreductase activity, acting on the CH-OH group of donors, NAD or NADP as acceptor"/>
    <property type="evidence" value="ECO:0007669"/>
    <property type="project" value="UniProtKB-ARBA"/>
</dbReference>
<dbReference type="PIRSF" id="PIRSF000097">
    <property type="entry name" value="AKR"/>
    <property type="match status" value="1"/>
</dbReference>
<dbReference type="eggNOG" id="COG0656">
    <property type="taxonomic scope" value="Bacteria"/>
</dbReference>
<dbReference type="FunFam" id="3.20.20.100:FF:000002">
    <property type="entry name" value="2,5-diketo-D-gluconic acid reductase A"/>
    <property type="match status" value="1"/>
</dbReference>
<dbReference type="EMBL" id="CP004354">
    <property type="protein sequence ID" value="AGG66247.1"/>
    <property type="molecule type" value="Genomic_DNA"/>
</dbReference>
<evidence type="ECO:0000259" key="7">
    <source>
        <dbReference type="Pfam" id="PF00248"/>
    </source>
</evidence>
<dbReference type="PROSITE" id="PS00798">
    <property type="entry name" value="ALDOKETO_REDUCTASE_1"/>
    <property type="match status" value="1"/>
</dbReference>
<evidence type="ECO:0000256" key="4">
    <source>
        <dbReference type="PIRSR" id="PIRSR000097-1"/>
    </source>
</evidence>
<dbReference type="CDD" id="cd19071">
    <property type="entry name" value="AKR_AKR1-5-like"/>
    <property type="match status" value="1"/>
</dbReference>
<dbReference type="AlphaFoldDB" id="M1USW3"/>
<organism evidence="8 9">
    <name type="scientific">Corynebacterium callunae DSM 20147</name>
    <dbReference type="NCBI Taxonomy" id="1121353"/>
    <lineage>
        <taxon>Bacteria</taxon>
        <taxon>Bacillati</taxon>
        <taxon>Actinomycetota</taxon>
        <taxon>Actinomycetes</taxon>
        <taxon>Mycobacteriales</taxon>
        <taxon>Corynebacteriaceae</taxon>
        <taxon>Corynebacterium</taxon>
    </lineage>
</organism>
<dbReference type="InterPro" id="IPR020471">
    <property type="entry name" value="AKR"/>
</dbReference>
<dbReference type="PANTHER" id="PTHR43827">
    <property type="entry name" value="2,5-DIKETO-D-GLUCONIC ACID REDUCTASE"/>
    <property type="match status" value="1"/>
</dbReference>
<evidence type="ECO:0000256" key="1">
    <source>
        <dbReference type="ARBA" id="ARBA00007905"/>
    </source>
</evidence>
<proteinExistence type="inferred from homology"/>
<feature type="domain" description="NADP-dependent oxidoreductase" evidence="7">
    <location>
        <begin position="25"/>
        <end position="272"/>
    </location>
</feature>
<dbReference type="PRINTS" id="PR00069">
    <property type="entry name" value="ALDKETRDTASE"/>
</dbReference>
<sequence length="289" mass="31698">MGAMSTYEHSTPARKLIDGSEIPQLGLGTWKLTGDEAYRVVREAIEIGYRHIDTATLYDNEEVVGKAINDAINAGDISRDDLFVTSKVWNNEQGREKVNKAFQRSLEALGLDYLDLYLIHWPCANQGLYKETFEAMAKIQGLGHVQSIGVANFYPEVLQDLVSGTGITPAVNQVELHPGFSQASLRALHDEMGIITEAWAPLGRGELLKHPQIVSIAQAHEVPASVVILRWLVQLGCVAIPKSANKDRLAMNLHIQDLTLSAAEVSALEAIDQEPGMGRKYGDPEVFGN</sequence>
<feature type="binding site" evidence="5">
    <location>
        <position position="120"/>
    </location>
    <ligand>
        <name>substrate</name>
    </ligand>
</feature>
<reference evidence="8 9" key="1">
    <citation type="submission" date="2013-02" db="EMBL/GenBank/DDBJ databases">
        <title>The complete genome sequence of Corynebacterium callunae DSM 20147.</title>
        <authorList>
            <person name="Ruckert C."/>
            <person name="Albersmeier A."/>
            <person name="Kalinowski J."/>
        </authorList>
    </citation>
    <scope>NUCLEOTIDE SEQUENCE [LARGE SCALE GENOMIC DNA]</scope>
    <source>
        <strain evidence="8 9">DSM 20147</strain>
    </source>
</reference>
<evidence type="ECO:0000256" key="3">
    <source>
        <dbReference type="ARBA" id="ARBA00023002"/>
    </source>
</evidence>
<gene>
    <name evidence="8" type="ORF">H924_04005</name>
</gene>
<dbReference type="InterPro" id="IPR023210">
    <property type="entry name" value="NADP_OxRdtase_dom"/>
</dbReference>
<keyword evidence="3" id="KW-0560">Oxidoreductase</keyword>
<evidence type="ECO:0000256" key="5">
    <source>
        <dbReference type="PIRSR" id="PIRSR000097-2"/>
    </source>
</evidence>
<dbReference type="HOGENOM" id="CLU_023205_0_1_11"/>
<evidence type="ECO:0000256" key="6">
    <source>
        <dbReference type="PIRSR" id="PIRSR000097-3"/>
    </source>
</evidence>
<dbReference type="Gene3D" id="3.20.20.100">
    <property type="entry name" value="NADP-dependent oxidoreductase domain"/>
    <property type="match status" value="1"/>
</dbReference>
<keyword evidence="2" id="KW-0521">NADP</keyword>
<accession>M1USW3</accession>
<evidence type="ECO:0000256" key="2">
    <source>
        <dbReference type="ARBA" id="ARBA00022857"/>
    </source>
</evidence>
<dbReference type="InterPro" id="IPR036812">
    <property type="entry name" value="NAD(P)_OxRdtase_dom_sf"/>
</dbReference>
<dbReference type="KEGG" id="ccn:H924_04005"/>
<comment type="similarity">
    <text evidence="1">Belongs to the aldo/keto reductase family.</text>
</comment>
<dbReference type="SUPFAM" id="SSF51430">
    <property type="entry name" value="NAD(P)-linked oxidoreductase"/>
    <property type="match status" value="1"/>
</dbReference>
<dbReference type="InterPro" id="IPR018170">
    <property type="entry name" value="Aldo/ket_reductase_CS"/>
</dbReference>
<feature type="site" description="Lowers pKa of active site Tyr" evidence="6">
    <location>
        <position position="87"/>
    </location>
</feature>
<protein>
    <submittedName>
        <fullName evidence="8">Oxidoreductase</fullName>
    </submittedName>
</protein>
<dbReference type="Pfam" id="PF00248">
    <property type="entry name" value="Aldo_ket_red"/>
    <property type="match status" value="1"/>
</dbReference>
<evidence type="ECO:0000313" key="8">
    <source>
        <dbReference type="EMBL" id="AGG66247.1"/>
    </source>
</evidence>
<evidence type="ECO:0000313" key="9">
    <source>
        <dbReference type="Proteomes" id="UP000011760"/>
    </source>
</evidence>
<dbReference type="RefSeq" id="WP_015650684.1">
    <property type="nucleotide sequence ID" value="NC_020506.1"/>
</dbReference>
<feature type="active site" description="Proton donor" evidence="4">
    <location>
        <position position="58"/>
    </location>
</feature>
<keyword evidence="9" id="KW-1185">Reference proteome</keyword>
<dbReference type="PANTHER" id="PTHR43827:SF3">
    <property type="entry name" value="NADP-DEPENDENT OXIDOREDUCTASE DOMAIN-CONTAINING PROTEIN"/>
    <property type="match status" value="1"/>
</dbReference>
<dbReference type="Proteomes" id="UP000011760">
    <property type="component" value="Chromosome"/>
</dbReference>
<name>M1USW3_9CORY</name>